<evidence type="ECO:0000256" key="1">
    <source>
        <dbReference type="SAM" id="MobiDB-lite"/>
    </source>
</evidence>
<organism evidence="3 4">
    <name type="scientific">Metapseudomonas lalkuanensis</name>
    <dbReference type="NCBI Taxonomy" id="2604832"/>
    <lineage>
        <taxon>Bacteria</taxon>
        <taxon>Pseudomonadati</taxon>
        <taxon>Pseudomonadota</taxon>
        <taxon>Gammaproteobacteria</taxon>
        <taxon>Pseudomonadales</taxon>
        <taxon>Pseudomonadaceae</taxon>
        <taxon>Metapseudomonas</taxon>
    </lineage>
</organism>
<dbReference type="EMBL" id="CP043311">
    <property type="protein sequence ID" value="QEY62982.1"/>
    <property type="molecule type" value="Genomic_DNA"/>
</dbReference>
<name>A0A5J6QMT5_9GAMM</name>
<feature type="region of interest" description="Disordered" evidence="1">
    <location>
        <begin position="565"/>
        <end position="588"/>
    </location>
</feature>
<dbReference type="InterPro" id="IPR036397">
    <property type="entry name" value="RNaseH_sf"/>
</dbReference>
<dbReference type="PROSITE" id="PS50994">
    <property type="entry name" value="INTEGRASE"/>
    <property type="match status" value="1"/>
</dbReference>
<sequence>MTCLVVSEKNKERIRVSVDEMEFIPARNEDGHVAIPLDVEEFVNNASIEDLEVAQERFRVLRDYLAKECTLSEAMAVLQVSRSHFHALRRRYDETAGYYAFIRLKRGIKKSSRRLSETLEGYIQSSIDKVYSGKAATIKEVWRDVEKKCIKSGYPIPSYTVVRSRVKSRSEKEIFQKKHGAEAASQTYGAKPGHQVVNYPLEKVQMDHTMVDVILVDDQRRLPLGRPWLTVIIDLYTRVILGYYLSLHHPSTLSVACAVANAALPKHIFLKSLGIDSSKYPFYGVPEIIQMDNAKEFKTPKFQRACKKNRIKPEWRPYGRKHYGGHVERLIGTLMTTKVHFLPGATFSNVLARRGYDSEKKSALTFKEFTKWFAREVCIYHGRHHAALGCSPASQWKSYFDKDSGRPVCPPIVSNSFAFKLDFMPEENRVIGPQGIKLHGSVYWDSSIAPYVGRKNVPIKYDPFSMGKIWAWVDDQYIPVHFSNVTRPDFTYEEYRAGKLQRRGRKITKPGGLEDESLIALDEDNVALVNDSIKLTKRARKKLAAQAEYRNSQLCEEQEVFDRRGVDKSQRPDYSRRAVPIRRGSANG</sequence>
<dbReference type="Pfam" id="PF09299">
    <property type="entry name" value="Mu-transpos_C"/>
    <property type="match status" value="1"/>
</dbReference>
<evidence type="ECO:0000313" key="4">
    <source>
        <dbReference type="Proteomes" id="UP000327179"/>
    </source>
</evidence>
<protein>
    <submittedName>
        <fullName evidence="3">Transposase</fullName>
    </submittedName>
</protein>
<dbReference type="AlphaFoldDB" id="A0A5J6QMT5"/>
<dbReference type="KEGG" id="plal:FXN65_13190"/>
<dbReference type="InterPro" id="IPR015378">
    <property type="entry name" value="Transposase-like_Mu_C"/>
</dbReference>
<dbReference type="SUPFAM" id="SSF53098">
    <property type="entry name" value="Ribonuclease H-like"/>
    <property type="match status" value="1"/>
</dbReference>
<dbReference type="GO" id="GO:0003676">
    <property type="term" value="F:nucleic acid binding"/>
    <property type="evidence" value="ECO:0007669"/>
    <property type="project" value="InterPro"/>
</dbReference>
<keyword evidence="4" id="KW-1185">Reference proteome</keyword>
<reference evidence="3 4" key="1">
    <citation type="submission" date="2019-08" db="EMBL/GenBank/DDBJ databases">
        <title>Whole-genome Sequencing of e-waste polymer degrading bacterium Pseudomonas sp. strain PE08.</title>
        <authorList>
            <person name="Kirdat K."/>
            <person name="Debbarma P."/>
            <person name="Narawade N."/>
            <person name="Suyal D."/>
            <person name="Thorat V."/>
            <person name="Shouche Y."/>
            <person name="Goel R."/>
            <person name="Yadav A."/>
        </authorList>
    </citation>
    <scope>NUCLEOTIDE SEQUENCE [LARGE SCALE GENOMIC DNA]</scope>
    <source>
        <strain evidence="3 4">PE08</strain>
    </source>
</reference>
<dbReference type="InterPro" id="IPR012337">
    <property type="entry name" value="RNaseH-like_sf"/>
</dbReference>
<accession>A0A5J6QMT5</accession>
<dbReference type="RefSeq" id="WP_151133637.1">
    <property type="nucleotide sequence ID" value="NZ_CP043311.1"/>
</dbReference>
<evidence type="ECO:0000259" key="2">
    <source>
        <dbReference type="PROSITE" id="PS50994"/>
    </source>
</evidence>
<evidence type="ECO:0000313" key="3">
    <source>
        <dbReference type="EMBL" id="QEY62982.1"/>
    </source>
</evidence>
<dbReference type="Proteomes" id="UP000327179">
    <property type="component" value="Chromosome"/>
</dbReference>
<dbReference type="InterPro" id="IPR001584">
    <property type="entry name" value="Integrase_cat-core"/>
</dbReference>
<feature type="domain" description="Integrase catalytic" evidence="2">
    <location>
        <begin position="196"/>
        <end position="400"/>
    </location>
</feature>
<dbReference type="Gene3D" id="3.30.420.10">
    <property type="entry name" value="Ribonuclease H-like superfamily/Ribonuclease H"/>
    <property type="match status" value="1"/>
</dbReference>
<gene>
    <name evidence="3" type="ORF">FXN65_13190</name>
</gene>
<proteinExistence type="predicted"/>
<dbReference type="GO" id="GO:0015074">
    <property type="term" value="P:DNA integration"/>
    <property type="evidence" value="ECO:0007669"/>
    <property type="project" value="InterPro"/>
</dbReference>
<feature type="compositionally biased region" description="Basic and acidic residues" evidence="1">
    <location>
        <begin position="565"/>
        <end position="576"/>
    </location>
</feature>